<dbReference type="OrthoDB" id="2623386at2"/>
<reference evidence="1 2" key="1">
    <citation type="submission" date="2017-04" db="EMBL/GenBank/DDBJ databases">
        <authorList>
            <person name="Afonso C.L."/>
            <person name="Miller P.J."/>
            <person name="Scott M.A."/>
            <person name="Spackman E."/>
            <person name="Goraichik I."/>
            <person name="Dimitrov K.M."/>
            <person name="Suarez D.L."/>
            <person name="Swayne D.E."/>
        </authorList>
    </citation>
    <scope>NUCLEOTIDE SEQUENCE [LARGE SCALE GENOMIC DNA]</scope>
    <source>
        <strain evidence="1 2">11</strain>
    </source>
</reference>
<sequence>MRNTSPIRKDESLGHVVKVQQVIDFMVLAELKKGRRYGKEIDQVIIASLGGVGVNDSYLSKRLRVLNEKGHTISYWDSDHRYFRYYEITDLGREYLNQLLKELPDRVSLALKVYQMFDQQLKKHD</sequence>
<dbReference type="Gene3D" id="1.10.10.10">
    <property type="entry name" value="Winged helix-like DNA-binding domain superfamily/Winged helix DNA-binding domain"/>
    <property type="match status" value="1"/>
</dbReference>
<dbReference type="Proteomes" id="UP000193834">
    <property type="component" value="Unassembled WGS sequence"/>
</dbReference>
<dbReference type="SUPFAM" id="SSF46785">
    <property type="entry name" value="Winged helix' DNA-binding domain"/>
    <property type="match status" value="1"/>
</dbReference>
<evidence type="ECO:0000313" key="2">
    <source>
        <dbReference type="Proteomes" id="UP000193834"/>
    </source>
</evidence>
<dbReference type="AlphaFoldDB" id="A0A1X7IVY1"/>
<gene>
    <name evidence="1" type="ORF">SAMN06295960_0891</name>
</gene>
<keyword evidence="2" id="KW-1185">Reference proteome</keyword>
<evidence type="ECO:0000313" key="1">
    <source>
        <dbReference type="EMBL" id="SMG19243.1"/>
    </source>
</evidence>
<dbReference type="EMBL" id="FXAZ01000001">
    <property type="protein sequence ID" value="SMG19243.1"/>
    <property type="molecule type" value="Genomic_DNA"/>
</dbReference>
<protein>
    <submittedName>
        <fullName evidence="1">Transcriptional regulator PadR-like family protein</fullName>
    </submittedName>
</protein>
<dbReference type="InterPro" id="IPR036390">
    <property type="entry name" value="WH_DNA-bd_sf"/>
</dbReference>
<accession>A0A1X7IVY1</accession>
<proteinExistence type="predicted"/>
<name>A0A1X7IVY1_9BACL</name>
<organism evidence="1 2">
    <name type="scientific">Paenibacillus aquistagni</name>
    <dbReference type="NCBI Taxonomy" id="1852522"/>
    <lineage>
        <taxon>Bacteria</taxon>
        <taxon>Bacillati</taxon>
        <taxon>Bacillota</taxon>
        <taxon>Bacilli</taxon>
        <taxon>Bacillales</taxon>
        <taxon>Paenibacillaceae</taxon>
        <taxon>Paenibacillus</taxon>
    </lineage>
</organism>
<dbReference type="InterPro" id="IPR036388">
    <property type="entry name" value="WH-like_DNA-bd_sf"/>
</dbReference>
<dbReference type="RefSeq" id="WP_085493099.1">
    <property type="nucleotide sequence ID" value="NZ_FXAZ01000001.1"/>
</dbReference>